<dbReference type="RefSeq" id="XP_060120052.1">
    <property type="nucleotide sequence ID" value="XM_060264069.1"/>
</dbReference>
<dbReference type="Proteomes" id="UP001217754">
    <property type="component" value="Chromosome 1"/>
</dbReference>
<organism evidence="1 2">
    <name type="scientific">Malassezia japonica</name>
    <dbReference type="NCBI Taxonomy" id="223818"/>
    <lineage>
        <taxon>Eukaryota</taxon>
        <taxon>Fungi</taxon>
        <taxon>Dikarya</taxon>
        <taxon>Basidiomycota</taxon>
        <taxon>Ustilaginomycotina</taxon>
        <taxon>Malasseziomycetes</taxon>
        <taxon>Malasseziales</taxon>
        <taxon>Malasseziaceae</taxon>
        <taxon>Malassezia</taxon>
    </lineage>
</organism>
<dbReference type="CDD" id="cd24163">
    <property type="entry name" value="RWDD2_C"/>
    <property type="match status" value="1"/>
</dbReference>
<dbReference type="InterPro" id="IPR059181">
    <property type="entry name" value="RWDD2A-B_C"/>
</dbReference>
<dbReference type="PANTHER" id="PTHR15955">
    <property type="entry name" value="RWD DOMAIN CONTAINING PROTEIN 2"/>
    <property type="match status" value="1"/>
</dbReference>
<dbReference type="InterPro" id="IPR017359">
    <property type="entry name" value="Phi-like"/>
</dbReference>
<name>A0AAF0J8I6_9BASI</name>
<keyword evidence="2" id="KW-1185">Reference proteome</keyword>
<protein>
    <submittedName>
        <fullName evidence="1">Uncharacterized protein</fullName>
    </submittedName>
</protein>
<dbReference type="EMBL" id="CP119958">
    <property type="protein sequence ID" value="WFD37155.1"/>
    <property type="molecule type" value="Genomic_DNA"/>
</dbReference>
<evidence type="ECO:0000313" key="1">
    <source>
        <dbReference type="EMBL" id="WFD37155.1"/>
    </source>
</evidence>
<proteinExistence type="predicted"/>
<sequence>MGHRGTPQRALMAFHHILSSKKISTMHAWAQELHLQGILKTGYPGVALLVDRAPNSPGNVAEYVRRVKRLPWQTCELRLLEPVACPAMLESLHAAVHGPAQTSRMSRRSGLVELDTLKTITPLLRDADERHAKAHAATPCGDAWEPFYRRAMRP</sequence>
<dbReference type="GeneID" id="85223746"/>
<gene>
    <name evidence="1" type="ORF">MJAP1_000097</name>
</gene>
<reference evidence="1" key="1">
    <citation type="submission" date="2023-03" db="EMBL/GenBank/DDBJ databases">
        <title>Mating type loci evolution in Malassezia.</title>
        <authorList>
            <person name="Coelho M.A."/>
        </authorList>
    </citation>
    <scope>NUCLEOTIDE SEQUENCE</scope>
    <source>
        <strain evidence="1">CBS 9431</strain>
    </source>
</reference>
<dbReference type="PANTHER" id="PTHR15955:SF8">
    <property type="entry name" value="RWD DOMAIN-CONTAINING PROTEIN 2B-RELATED"/>
    <property type="match status" value="1"/>
</dbReference>
<dbReference type="AlphaFoldDB" id="A0AAF0J8I6"/>
<evidence type="ECO:0000313" key="2">
    <source>
        <dbReference type="Proteomes" id="UP001217754"/>
    </source>
</evidence>
<accession>A0AAF0J8I6</accession>